<dbReference type="InterPro" id="IPR007080">
    <property type="entry name" value="RNA_pol_Rpb1_1"/>
</dbReference>
<evidence type="ECO:0000256" key="6">
    <source>
        <dbReference type="ARBA" id="ARBA00022679"/>
    </source>
</evidence>
<protein>
    <recommendedName>
        <fullName evidence="15">DNA-directed RNA polymerase subunit</fullName>
        <ecNumber evidence="15">2.7.7.6</ecNumber>
    </recommendedName>
</protein>
<dbReference type="InterPro" id="IPR007075">
    <property type="entry name" value="RNA_pol_Rpb1_6"/>
</dbReference>
<evidence type="ECO:0000256" key="13">
    <source>
        <dbReference type="ARBA" id="ARBA00023163"/>
    </source>
</evidence>
<evidence type="ECO:0000256" key="10">
    <source>
        <dbReference type="ARBA" id="ARBA00022833"/>
    </source>
</evidence>
<dbReference type="Gene3D" id="4.10.860.120">
    <property type="entry name" value="RNA polymerase II, clamp domain"/>
    <property type="match status" value="1"/>
</dbReference>
<organism evidence="19 20">
    <name type="scientific">Coccomyxa subellipsoidea</name>
    <dbReference type="NCBI Taxonomy" id="248742"/>
    <lineage>
        <taxon>Eukaryota</taxon>
        <taxon>Viridiplantae</taxon>
        <taxon>Chlorophyta</taxon>
        <taxon>core chlorophytes</taxon>
        <taxon>Trebouxiophyceae</taxon>
        <taxon>Trebouxiophyceae incertae sedis</taxon>
        <taxon>Coccomyxaceae</taxon>
        <taxon>Coccomyxa</taxon>
    </lineage>
</organism>
<evidence type="ECO:0000256" key="14">
    <source>
        <dbReference type="ARBA" id="ARBA00023242"/>
    </source>
</evidence>
<dbReference type="PRINTS" id="PR01217">
    <property type="entry name" value="PRICHEXTENSN"/>
</dbReference>
<dbReference type="InterPro" id="IPR007083">
    <property type="entry name" value="RNA_pol_Rpb1_4"/>
</dbReference>
<dbReference type="InterPro" id="IPR007081">
    <property type="entry name" value="RNA_pol_Rpb1_5"/>
</dbReference>
<feature type="coiled-coil region" evidence="16">
    <location>
        <begin position="918"/>
        <end position="952"/>
    </location>
</feature>
<keyword evidence="4" id="KW-0597">Phosphoprotein</keyword>
<feature type="region of interest" description="Disordered" evidence="17">
    <location>
        <begin position="1522"/>
        <end position="1798"/>
    </location>
</feature>
<dbReference type="InterPro" id="IPR007073">
    <property type="entry name" value="RNA_pol_Rpb1_7"/>
</dbReference>
<dbReference type="Proteomes" id="UP001491310">
    <property type="component" value="Unassembled WGS sequence"/>
</dbReference>
<evidence type="ECO:0000256" key="11">
    <source>
        <dbReference type="ARBA" id="ARBA00022842"/>
    </source>
</evidence>
<evidence type="ECO:0000256" key="1">
    <source>
        <dbReference type="ARBA" id="ARBA00004123"/>
    </source>
</evidence>
<dbReference type="InterPro" id="IPR000684">
    <property type="entry name" value="RNA_pol_II_repeat_euk"/>
</dbReference>
<keyword evidence="9" id="KW-0677">Repeat</keyword>
<evidence type="ECO:0000256" key="9">
    <source>
        <dbReference type="ARBA" id="ARBA00022737"/>
    </source>
</evidence>
<evidence type="ECO:0000313" key="20">
    <source>
        <dbReference type="Proteomes" id="UP001491310"/>
    </source>
</evidence>
<feature type="coiled-coil region" evidence="16">
    <location>
        <begin position="675"/>
        <end position="702"/>
    </location>
</feature>
<dbReference type="Gene3D" id="6.20.50.80">
    <property type="match status" value="1"/>
</dbReference>
<dbReference type="Gene3D" id="1.10.132.30">
    <property type="match status" value="1"/>
</dbReference>
<evidence type="ECO:0000313" key="19">
    <source>
        <dbReference type="EMBL" id="KAK9907572.1"/>
    </source>
</evidence>
<keyword evidence="20" id="KW-1185">Reference proteome</keyword>
<dbReference type="InterPro" id="IPR000722">
    <property type="entry name" value="RNA_pol_asu"/>
</dbReference>
<dbReference type="CDD" id="cd02733">
    <property type="entry name" value="RNAP_II_RPB1_N"/>
    <property type="match status" value="1"/>
</dbReference>
<dbReference type="Gene3D" id="1.10.150.390">
    <property type="match status" value="1"/>
</dbReference>
<evidence type="ECO:0000256" key="16">
    <source>
        <dbReference type="SAM" id="Coils"/>
    </source>
</evidence>
<evidence type="ECO:0000256" key="3">
    <source>
        <dbReference type="ARBA" id="ARBA00022478"/>
    </source>
</evidence>
<comment type="subcellular location">
    <subcellularLocation>
        <location evidence="1">Nucleus</location>
    </subcellularLocation>
</comment>
<evidence type="ECO:0000256" key="2">
    <source>
        <dbReference type="ARBA" id="ARBA00007207"/>
    </source>
</evidence>
<dbReference type="InterPro" id="IPR042102">
    <property type="entry name" value="RNA_pol_Rpb1_3_sf"/>
</dbReference>
<dbReference type="SMART" id="SM00663">
    <property type="entry name" value="RPOLA_N"/>
    <property type="match status" value="1"/>
</dbReference>
<sequence length="1798" mass="200319">MDRFSYSSAPLRRVKGIQFGILDPEYLRRYSVAKIDVPQAYEQGRPKLNGLSDPRLGTMDRAIKCTTDGASQQDSPGYFGHIELAKPVFHIGFMPTIMKLLRCISFHSSKILVDKDDPKFKQAMRTKNAEARLRAFVALCGSKRFDEETGAPQPAYKLDGPLRIMAEFPRPKDDDEDVDMGTEVERRQEMTAEKVHEIFKRISDEDAMALGFNPKFARPDWLIMTVFPVPPPPVRPSVMMDSSARCEDDLTHKLAEIIRHNNTLRKAEENGAPQHIIRQYVDVLQHDVATYIDNTKPGVPVSQQRSGRAIKSISQRLKGKEGRVRGNLMGKRVDFSARTVISGDPNISIDELGVPWSIALNLTYPETVTPHNYKWLQQLVENGPHPPAGQTGAKYIIREDGQRLDLRFLRKDSDRHLEFGYKVERHLVNGDYVLFNRQPSLHKMSMMGHKVRILPYSTFRLNLSVTSPYNADFDGDEMNMHVPQTPETRTETREIMMVPRNIVSPQARSHANKPVIGIVQDTLLGCRLMTKRDTFIEKDLFMNILMWLEDWDGKIPMPAILKPKPLWSGKQVFNLFMPRVNIRRQSAWYKDGEPKDFSPSDSQVLIQNGELLTGTLCKKTLGASGGSLIHIIWMEEGPEAARAFLSQSQYTTNHWLLQHGFSIGIGDTVADAKTMNIISETIAEAKEKVKSLTEKLQNRDLDPRPGMTMMESFEQQVNQVLNTARDDAGKLAQSSLDDTNNVVRMVTAGSKGSFINISQMIACVGQQNVEGKRIPFGFQRRTLPHFTKDDLGPESRGFVENSYLRGLTPQELFFHAMGGREGLIDTAVKTSSTGYIQRRLVKAMEDLMIKYDGTVRTANGSVVQFLYGEDGMDGTAIESQKLEHLRITPEKFRKMFYLDLSPNRPTPNWLDADMAEQLRHSVEARQLLEAEFEQLEEDLRTLRTEVMRSGDNSVQLPVNFKRLIWNAQQMFRCHPHRPGASGLNPVEVVMRMRELQEKLMVVDGPDELSREAQRNATLLFLSFLRATFASKRVIQEYKFNREAFDWILGEIETRFNAALAYPGEMIGTVAAQSIGEPTTQMTLNTFHFAGVSAKNVTLGVPRLTEIINIAKNIKTPSLTVYLLGEASRDREAAKQVQCNLEYTTLHKVTAATEIYYDPDPTSTVIVEDREFVESYFEMPDEGMDVNRMSPWLLRIELNRDMMVDKKLSVSDIAERINSEFEDELTCIFNDDNAVKLILRIRVLNDDGGKDAEAQSETDDQFLRKIEATMLSQIALQGIPDIRKVALREAKRIVPSPNAPDGYTNDNEWILDTEGVNLKEVMCHPDVDYRRTISNHLIEVIEVLGIEAARLALLKEMRGVIEFDGSYVNYRHLAALVDSMTSRGHFMAITRHGINRQENGPLAQCSFEETVDILFRAAVFSEKDHMTGVSENIMLGQLAPLGTGYCSLMLDESKLADAIEVQYAPELDFEALGRTPGRMTPGRTPLMTPGRMSPSQFMSPNAMSPMAGAALFSPMGNNMFSPGPTSPGYSPTSPGYSPTSPGYSPTSPAYSPTSPGYSPTSPAYSPTSPGYSPTSPAYSPTSPAYSPTSPAYSPTSPAYSPTSPAYSPTSPAYSPTSPAYSPTSPAYSPTSPAYSPTSPAYSPTSPSYSPTSPAYSPTSPSYSPTSPKYSPTSPAYSPTSPKYSPTSPSYSPTSPAYSPTSPQYSPTSPQYSPTSPQYSPTSPQYSPTSPQYSPTSPQYSPTSPQYSPSSPKYSPTSPQYSPTSPQYSPTSPQYSPTSAAQYSPTKEEDGAGKAADEAK</sequence>
<keyword evidence="13 15" id="KW-0804">Transcription</keyword>
<dbReference type="Pfam" id="PF04990">
    <property type="entry name" value="RNA_pol_Rpb1_7"/>
    <property type="match status" value="1"/>
</dbReference>
<evidence type="ECO:0000256" key="8">
    <source>
        <dbReference type="ARBA" id="ARBA00022723"/>
    </source>
</evidence>
<dbReference type="EC" id="2.7.7.6" evidence="15"/>
<dbReference type="InterPro" id="IPR007066">
    <property type="entry name" value="RNA_pol_Rpb1_3"/>
</dbReference>
<proteinExistence type="inferred from homology"/>
<keyword evidence="11" id="KW-0460">Magnesium</keyword>
<dbReference type="Pfam" id="PF04983">
    <property type="entry name" value="RNA_pol_Rpb1_3"/>
    <property type="match status" value="1"/>
</dbReference>
<dbReference type="Pfam" id="PF04998">
    <property type="entry name" value="RNA_pol_Rpb1_5"/>
    <property type="match status" value="1"/>
</dbReference>
<keyword evidence="5" id="KW-0934">Plastid</keyword>
<evidence type="ECO:0000256" key="12">
    <source>
        <dbReference type="ARBA" id="ARBA00023125"/>
    </source>
</evidence>
<keyword evidence="6 15" id="KW-0808">Transferase</keyword>
<feature type="compositionally biased region" description="Basic and acidic residues" evidence="17">
    <location>
        <begin position="1784"/>
        <end position="1798"/>
    </location>
</feature>
<keyword evidence="16" id="KW-0175">Coiled coil</keyword>
<keyword evidence="3 15" id="KW-0240">DNA-directed RNA polymerase</keyword>
<evidence type="ECO:0000256" key="7">
    <source>
        <dbReference type="ARBA" id="ARBA00022695"/>
    </source>
</evidence>
<dbReference type="Pfam" id="PF04997">
    <property type="entry name" value="RNA_pol_Rpb1_1"/>
    <property type="match status" value="1"/>
</dbReference>
<accession>A0ABR2YLE2</accession>
<dbReference type="Gene3D" id="6.10.250.2940">
    <property type="match status" value="1"/>
</dbReference>
<reference evidence="19 20" key="1">
    <citation type="journal article" date="2024" name="Nat. Commun.">
        <title>Phylogenomics reveals the evolutionary origins of lichenization in chlorophyte algae.</title>
        <authorList>
            <person name="Puginier C."/>
            <person name="Libourel C."/>
            <person name="Otte J."/>
            <person name="Skaloud P."/>
            <person name="Haon M."/>
            <person name="Grisel S."/>
            <person name="Petersen M."/>
            <person name="Berrin J.G."/>
            <person name="Delaux P.M."/>
            <person name="Dal Grande F."/>
            <person name="Keller J."/>
        </authorList>
    </citation>
    <scope>NUCLEOTIDE SEQUENCE [LARGE SCALE GENOMIC DNA]</scope>
    <source>
        <strain evidence="19 20">SAG 216-7</strain>
    </source>
</reference>
<dbReference type="Gene3D" id="2.40.40.20">
    <property type="match status" value="1"/>
</dbReference>
<comment type="catalytic activity">
    <reaction evidence="15">
        <text>RNA(n) + a ribonucleoside 5'-triphosphate = RNA(n+1) + diphosphate</text>
        <dbReference type="Rhea" id="RHEA:21248"/>
        <dbReference type="Rhea" id="RHEA-COMP:14527"/>
        <dbReference type="Rhea" id="RHEA-COMP:17342"/>
        <dbReference type="ChEBI" id="CHEBI:33019"/>
        <dbReference type="ChEBI" id="CHEBI:61557"/>
        <dbReference type="ChEBI" id="CHEBI:140395"/>
        <dbReference type="EC" id="2.7.7.6"/>
    </reaction>
</comment>
<keyword evidence="10" id="KW-0862">Zinc</keyword>
<dbReference type="InterPro" id="IPR038120">
    <property type="entry name" value="Rpb1_funnel_sf"/>
</dbReference>
<dbReference type="Pfam" id="PF00623">
    <property type="entry name" value="RNA_pol_Rpb1_2"/>
    <property type="match status" value="1"/>
</dbReference>
<dbReference type="Pfam" id="PF05001">
    <property type="entry name" value="RNA_pol_Rpb1_R"/>
    <property type="match status" value="17"/>
</dbReference>
<evidence type="ECO:0000256" key="15">
    <source>
        <dbReference type="RuleBase" id="RU004279"/>
    </source>
</evidence>
<dbReference type="InterPro" id="IPR044893">
    <property type="entry name" value="RNA_pol_Rpb1_clamp_domain"/>
</dbReference>
<dbReference type="CDD" id="cd02584">
    <property type="entry name" value="RNAP_II_Rpb1_C"/>
    <property type="match status" value="1"/>
</dbReference>
<keyword evidence="14" id="KW-0539">Nucleus</keyword>
<keyword evidence="12" id="KW-0238">DNA-binding</keyword>
<dbReference type="PANTHER" id="PTHR19376:SF37">
    <property type="entry name" value="DNA-DIRECTED RNA POLYMERASE II SUBUNIT RPB1"/>
    <property type="match status" value="1"/>
</dbReference>
<dbReference type="PANTHER" id="PTHR19376">
    <property type="entry name" value="DNA-DIRECTED RNA POLYMERASE"/>
    <property type="match status" value="1"/>
</dbReference>
<feature type="domain" description="RNA polymerase N-terminal" evidence="18">
    <location>
        <begin position="220"/>
        <end position="530"/>
    </location>
</feature>
<comment type="caution">
    <text evidence="19">The sequence shown here is derived from an EMBL/GenBank/DDBJ whole genome shotgun (WGS) entry which is preliminary data.</text>
</comment>
<dbReference type="EMBL" id="JALJOT010000009">
    <property type="protein sequence ID" value="KAK9907572.1"/>
    <property type="molecule type" value="Genomic_DNA"/>
</dbReference>
<keyword evidence="8" id="KW-0479">Metal-binding</keyword>
<gene>
    <name evidence="19" type="ORF">WJX75_006223</name>
</gene>
<dbReference type="Pfam" id="PF04992">
    <property type="entry name" value="RNA_pol_Rpb1_6"/>
    <property type="match status" value="1"/>
</dbReference>
<dbReference type="SUPFAM" id="SSF64484">
    <property type="entry name" value="beta and beta-prime subunits of DNA dependent RNA-polymerase"/>
    <property type="match status" value="1"/>
</dbReference>
<dbReference type="Pfam" id="PF05000">
    <property type="entry name" value="RNA_pol_Rpb1_4"/>
    <property type="match status" value="1"/>
</dbReference>
<comment type="function">
    <text evidence="15">DNA-dependent RNA polymerase catalyzes the transcription of DNA into RNA using the four ribonucleoside triphosphates as substrates.</text>
</comment>
<dbReference type="Gene3D" id="3.30.1360.140">
    <property type="match status" value="1"/>
</dbReference>
<evidence type="ECO:0000256" key="17">
    <source>
        <dbReference type="SAM" id="MobiDB-lite"/>
    </source>
</evidence>
<dbReference type="InterPro" id="IPR006592">
    <property type="entry name" value="RNA_pol_N"/>
</dbReference>
<dbReference type="NCBIfam" id="NF006336">
    <property type="entry name" value="PRK08566.1"/>
    <property type="match status" value="1"/>
</dbReference>
<dbReference type="InterPro" id="IPR038593">
    <property type="entry name" value="RNA_pol_Rpb1_7_sf"/>
</dbReference>
<name>A0ABR2YLE2_9CHLO</name>
<evidence type="ECO:0000256" key="5">
    <source>
        <dbReference type="ARBA" id="ARBA00022640"/>
    </source>
</evidence>
<dbReference type="Gene3D" id="1.10.274.100">
    <property type="entry name" value="RNA polymerase Rpb1, domain 3"/>
    <property type="match status" value="1"/>
</dbReference>
<evidence type="ECO:0000256" key="4">
    <source>
        <dbReference type="ARBA" id="ARBA00022553"/>
    </source>
</evidence>
<feature type="compositionally biased region" description="Low complexity" evidence="17">
    <location>
        <begin position="1522"/>
        <end position="1779"/>
    </location>
</feature>
<dbReference type="Gene3D" id="3.30.1490.180">
    <property type="entry name" value="RNA polymerase ii"/>
    <property type="match status" value="1"/>
</dbReference>
<dbReference type="InterPro" id="IPR045867">
    <property type="entry name" value="DNA-dir_RpoC_beta_prime"/>
</dbReference>
<comment type="similarity">
    <text evidence="2">Belongs to the RNA polymerase beta' chain family. RpoC1 subfamily.</text>
</comment>
<keyword evidence="7 15" id="KW-0548">Nucleotidyltransferase</keyword>
<dbReference type="PROSITE" id="PS00115">
    <property type="entry name" value="RNA_POL_II_REPEAT"/>
    <property type="match status" value="6"/>
</dbReference>
<evidence type="ECO:0000259" key="18">
    <source>
        <dbReference type="SMART" id="SM00663"/>
    </source>
</evidence>